<name>A0A336JSB4_9BRAD</name>
<evidence type="ECO:0000313" key="3">
    <source>
        <dbReference type="EMBL" id="SSW92675.1"/>
    </source>
</evidence>
<keyword evidence="5" id="KW-1185">Reference proteome</keyword>
<evidence type="ECO:0000256" key="1">
    <source>
        <dbReference type="SAM" id="MobiDB-lite"/>
    </source>
</evidence>
<dbReference type="Proteomes" id="UP000252631">
    <property type="component" value="Unassembled WGS sequence"/>
</dbReference>
<feature type="region of interest" description="Disordered" evidence="1">
    <location>
        <begin position="71"/>
        <end position="96"/>
    </location>
</feature>
<dbReference type="Proteomes" id="UP000256343">
    <property type="component" value="Unassembled WGS sequence"/>
</dbReference>
<evidence type="ECO:0000313" key="4">
    <source>
        <dbReference type="Proteomes" id="UP000252631"/>
    </source>
</evidence>
<evidence type="ECO:0000313" key="2">
    <source>
        <dbReference type="EMBL" id="RED28089.1"/>
    </source>
</evidence>
<dbReference type="AlphaFoldDB" id="A0A336JSB4"/>
<organism evidence="3 4">
    <name type="scientific">Rhodopseudomonas pentothenatexigens</name>
    <dbReference type="NCBI Taxonomy" id="999699"/>
    <lineage>
        <taxon>Bacteria</taxon>
        <taxon>Pseudomonadati</taxon>
        <taxon>Pseudomonadota</taxon>
        <taxon>Alphaproteobacteria</taxon>
        <taxon>Hyphomicrobiales</taxon>
        <taxon>Nitrobacteraceae</taxon>
        <taxon>Rhodopseudomonas</taxon>
    </lineage>
</organism>
<dbReference type="EMBL" id="UFQQ01000023">
    <property type="protein sequence ID" value="SSW92675.1"/>
    <property type="molecule type" value="Genomic_DNA"/>
</dbReference>
<reference evidence="3 4" key="1">
    <citation type="submission" date="2017-08" db="EMBL/GenBank/DDBJ databases">
        <authorList>
            <person name="de Groot N.N."/>
        </authorList>
    </citation>
    <scope>NUCLEOTIDE SEQUENCE [LARGE SCALE GENOMIC DNA]</scope>
    <source>
        <strain evidence="3 4">JA575</strain>
    </source>
</reference>
<protein>
    <submittedName>
        <fullName evidence="3">Uncharacterized protein</fullName>
    </submittedName>
</protein>
<dbReference type="EMBL" id="QRDT01000023">
    <property type="protein sequence ID" value="RED28089.1"/>
    <property type="molecule type" value="Genomic_DNA"/>
</dbReference>
<proteinExistence type="predicted"/>
<reference evidence="2 5" key="2">
    <citation type="submission" date="2018-07" db="EMBL/GenBank/DDBJ databases">
        <title>Genomic Encyclopedia of Archaeal and Bacterial Type Strains, Phase II (KMG-II): from individual species to whole genera.</title>
        <authorList>
            <person name="Goeker M."/>
        </authorList>
    </citation>
    <scope>NUCLEOTIDE SEQUENCE [LARGE SCALE GENOMIC DNA]</scope>
    <source>
        <strain evidence="2 5">JA575</strain>
    </source>
</reference>
<accession>A0A336JSB4</accession>
<sequence length="96" mass="10841">MMDAADFQNLLDRLGDDLSCWPDQQRRDAELLLRDSEDARAAFAEAQRLRRLLSPSPVNTPDGLVDRIMARVRRDRSDPAAPSDAPLPRGRDRDPS</sequence>
<gene>
    <name evidence="2" type="ORF">BJ125_12325</name>
    <name evidence="3" type="ORF">SAMN05892882_12325</name>
</gene>
<dbReference type="OrthoDB" id="7360750at2"/>
<evidence type="ECO:0000313" key="5">
    <source>
        <dbReference type="Proteomes" id="UP000256343"/>
    </source>
</evidence>